<dbReference type="EMBL" id="JEME01002654">
    <property type="protein sequence ID" value="KYG03608.1"/>
    <property type="molecule type" value="Genomic_DNA"/>
</dbReference>
<accession>A0A150TGH7</accession>
<evidence type="ECO:0000313" key="3">
    <source>
        <dbReference type="EMBL" id="KYG03608.1"/>
    </source>
</evidence>
<dbReference type="AlphaFoldDB" id="A0A150TGH7"/>
<dbReference type="Proteomes" id="UP000075502">
    <property type="component" value="Unassembled WGS sequence"/>
</dbReference>
<comment type="caution">
    <text evidence="3">The sequence shown here is derived from an EMBL/GenBank/DDBJ whole genome shotgun (WGS) entry which is preliminary data.</text>
</comment>
<reference evidence="3 4" key="1">
    <citation type="submission" date="2014-02" db="EMBL/GenBank/DDBJ databases">
        <title>The small core and large imbalanced accessory genome model reveals a collaborative survival strategy of Sorangium cellulosum strains in nature.</title>
        <authorList>
            <person name="Han K."/>
            <person name="Peng R."/>
            <person name="Blom J."/>
            <person name="Li Y.-Z."/>
        </authorList>
    </citation>
    <scope>NUCLEOTIDE SEQUENCE [LARGE SCALE GENOMIC DNA]</scope>
    <source>
        <strain evidence="3 4">So0007-03</strain>
    </source>
</reference>
<evidence type="ECO:0000313" key="4">
    <source>
        <dbReference type="Proteomes" id="UP000075502"/>
    </source>
</evidence>
<keyword evidence="2" id="KW-0812">Transmembrane</keyword>
<feature type="transmembrane region" description="Helical" evidence="2">
    <location>
        <begin position="178"/>
        <end position="196"/>
    </location>
</feature>
<proteinExistence type="predicted"/>
<keyword evidence="2" id="KW-0472">Membrane</keyword>
<organism evidence="3 4">
    <name type="scientific">Sorangium cellulosum</name>
    <name type="common">Polyangium cellulosum</name>
    <dbReference type="NCBI Taxonomy" id="56"/>
    <lineage>
        <taxon>Bacteria</taxon>
        <taxon>Pseudomonadati</taxon>
        <taxon>Myxococcota</taxon>
        <taxon>Polyangia</taxon>
        <taxon>Polyangiales</taxon>
        <taxon>Polyangiaceae</taxon>
        <taxon>Sorangium</taxon>
    </lineage>
</organism>
<keyword evidence="2" id="KW-1133">Transmembrane helix</keyword>
<gene>
    <name evidence="3" type="ORF">BE21_50835</name>
</gene>
<name>A0A150TGH7_SORCE</name>
<evidence type="ECO:0000256" key="2">
    <source>
        <dbReference type="SAM" id="Phobius"/>
    </source>
</evidence>
<feature type="region of interest" description="Disordered" evidence="1">
    <location>
        <begin position="251"/>
        <end position="271"/>
    </location>
</feature>
<evidence type="ECO:0000256" key="1">
    <source>
        <dbReference type="SAM" id="MobiDB-lite"/>
    </source>
</evidence>
<sequence>MGVKLGGTFLICAMGPLHQAGACIQASRVPDGLRELAPEGLLGGFQRGIEQAAKLAGVRKEDVERLLPMDDVRAAIEQLGDSQTEAVVAWDVYAGRIGGLLEGVAEVTNHGQAPDVSLCLERLANKVRRDRPFAEPLQALAEDVSQWQSMIGRCRKLLDESGGGALAKAYRRRQIRKLGSIAVSALVIVAALSVIVRVQTARQRVDALLARPDVCAVREISADDLGRAASDQQRRAAERIAQCAEVEAREAREREERERAEERAREEQRRRAERDEKCAALAVRFKAGAFSEEDGKIAGVSNDLLRRIAQRRLLATDVGPTGPALPCEGARGGDELRAAFAEALLASIWTWVPSADPGPKLGEVLAARSAELPPRARTMLSSRTVHESKRAIVSGDPAALGRASRLCALTAKLEIASGAGCAALERLAVKPAP</sequence>
<protein>
    <submittedName>
        <fullName evidence="3">Uncharacterized protein</fullName>
    </submittedName>
</protein>